<accession>A0A413FG37</accession>
<evidence type="ECO:0000313" key="3">
    <source>
        <dbReference type="Proteomes" id="UP000283880"/>
    </source>
</evidence>
<dbReference type="OrthoDB" id="9789133at2"/>
<sequence>MKIKWLGQSGYLLWDEETAVAIDPYLSDSVNRIAGRPRVPEIPVLPWELKADVVICTHDHADHLDPDTVAAMRPEERMFYAPSDCLDHLRELGAVQMAAFDQGTAVTAGKFTLEAVFALHSVPAVGVFVTYEGKRMWFSGDTLYDPKLEQIAQRRPDLVFLCINGKLGNMNVDEAVKLAGFMEGSVAVPAHYGMFASNTEDPRKFTSRVENSFEMEYNREYTIEELLDRR</sequence>
<dbReference type="Gene3D" id="3.60.15.10">
    <property type="entry name" value="Ribonuclease Z/Hydroxyacylglutathione hydrolase-like"/>
    <property type="match status" value="1"/>
</dbReference>
<feature type="domain" description="Metallo-beta-lactamase" evidence="1">
    <location>
        <begin position="7"/>
        <end position="191"/>
    </location>
</feature>
<dbReference type="EMBL" id="QSBM01000007">
    <property type="protein sequence ID" value="RGX29649.1"/>
    <property type="molecule type" value="Genomic_DNA"/>
</dbReference>
<dbReference type="PANTHER" id="PTHR43546">
    <property type="entry name" value="UPF0173 METAL-DEPENDENT HYDROLASE MJ1163-RELATED"/>
    <property type="match status" value="1"/>
</dbReference>
<protein>
    <submittedName>
        <fullName evidence="2">MBL fold metallo-hydrolase</fullName>
    </submittedName>
</protein>
<gene>
    <name evidence="2" type="ORF">DWV29_11045</name>
</gene>
<dbReference type="Proteomes" id="UP000283880">
    <property type="component" value="Unassembled WGS sequence"/>
</dbReference>
<comment type="caution">
    <text evidence="2">The sequence shown here is derived from an EMBL/GenBank/DDBJ whole genome shotgun (WGS) entry which is preliminary data.</text>
</comment>
<dbReference type="GO" id="GO:0016787">
    <property type="term" value="F:hydrolase activity"/>
    <property type="evidence" value="ECO:0007669"/>
    <property type="project" value="UniProtKB-KW"/>
</dbReference>
<dbReference type="RefSeq" id="WP_007714724.1">
    <property type="nucleotide sequence ID" value="NZ_JAWRJJ010000013.1"/>
</dbReference>
<evidence type="ECO:0000313" key="2">
    <source>
        <dbReference type="EMBL" id="RGX29649.1"/>
    </source>
</evidence>
<dbReference type="InterPro" id="IPR001279">
    <property type="entry name" value="Metallo-B-lactamas"/>
</dbReference>
<dbReference type="Pfam" id="PF12706">
    <property type="entry name" value="Lactamase_B_2"/>
    <property type="match status" value="1"/>
</dbReference>
<dbReference type="InterPro" id="IPR036866">
    <property type="entry name" value="RibonucZ/Hydroxyglut_hydro"/>
</dbReference>
<evidence type="ECO:0000259" key="1">
    <source>
        <dbReference type="SMART" id="SM00849"/>
    </source>
</evidence>
<keyword evidence="2" id="KW-0378">Hydrolase</keyword>
<dbReference type="SMART" id="SM00849">
    <property type="entry name" value="Lactamase_B"/>
    <property type="match status" value="1"/>
</dbReference>
<organism evidence="2 3">
    <name type="scientific">Enterocloster asparagiformis</name>
    <dbReference type="NCBI Taxonomy" id="333367"/>
    <lineage>
        <taxon>Bacteria</taxon>
        <taxon>Bacillati</taxon>
        <taxon>Bacillota</taxon>
        <taxon>Clostridia</taxon>
        <taxon>Lachnospirales</taxon>
        <taxon>Lachnospiraceae</taxon>
        <taxon>Enterocloster</taxon>
    </lineage>
</organism>
<name>A0A413FG37_9FIRM</name>
<dbReference type="SUPFAM" id="SSF56281">
    <property type="entry name" value="Metallo-hydrolase/oxidoreductase"/>
    <property type="match status" value="1"/>
</dbReference>
<dbReference type="PANTHER" id="PTHR43546:SF3">
    <property type="entry name" value="UPF0173 METAL-DEPENDENT HYDROLASE MJ1163"/>
    <property type="match status" value="1"/>
</dbReference>
<reference evidence="2 3" key="1">
    <citation type="submission" date="2018-08" db="EMBL/GenBank/DDBJ databases">
        <title>A genome reference for cultivated species of the human gut microbiota.</title>
        <authorList>
            <person name="Zou Y."/>
            <person name="Xue W."/>
            <person name="Luo G."/>
        </authorList>
    </citation>
    <scope>NUCLEOTIDE SEQUENCE [LARGE SCALE GENOMIC DNA]</scope>
    <source>
        <strain evidence="2 3">AF04-15</strain>
    </source>
</reference>
<proteinExistence type="predicted"/>
<dbReference type="InterPro" id="IPR050114">
    <property type="entry name" value="UPF0173_UPF0282_UlaG_hydrolase"/>
</dbReference>
<dbReference type="AlphaFoldDB" id="A0A413FG37"/>